<evidence type="ECO:0000313" key="1">
    <source>
        <dbReference type="EMBL" id="KAH3849594.1"/>
    </source>
</evidence>
<sequence length="52" mass="6234">MTILDRLCSGDVREILHGDMRKLQECRLVQSHHWTVSERMRRGIHGKHVQRK</sequence>
<comment type="caution">
    <text evidence="1">The sequence shown here is derived from an EMBL/GenBank/DDBJ whole genome shotgun (WGS) entry which is preliminary data.</text>
</comment>
<gene>
    <name evidence="1" type="ORF">DPMN_091997</name>
</gene>
<dbReference type="EMBL" id="JAIWYP010000003">
    <property type="protein sequence ID" value="KAH3849594.1"/>
    <property type="molecule type" value="Genomic_DNA"/>
</dbReference>
<organism evidence="1 2">
    <name type="scientific">Dreissena polymorpha</name>
    <name type="common">Zebra mussel</name>
    <name type="synonym">Mytilus polymorpha</name>
    <dbReference type="NCBI Taxonomy" id="45954"/>
    <lineage>
        <taxon>Eukaryota</taxon>
        <taxon>Metazoa</taxon>
        <taxon>Spiralia</taxon>
        <taxon>Lophotrochozoa</taxon>
        <taxon>Mollusca</taxon>
        <taxon>Bivalvia</taxon>
        <taxon>Autobranchia</taxon>
        <taxon>Heteroconchia</taxon>
        <taxon>Euheterodonta</taxon>
        <taxon>Imparidentia</taxon>
        <taxon>Neoheterodontei</taxon>
        <taxon>Myida</taxon>
        <taxon>Dreissenoidea</taxon>
        <taxon>Dreissenidae</taxon>
        <taxon>Dreissena</taxon>
    </lineage>
</organism>
<proteinExistence type="predicted"/>
<name>A0A9D4L1I8_DREPO</name>
<dbReference type="AlphaFoldDB" id="A0A9D4L1I8"/>
<keyword evidence="2" id="KW-1185">Reference proteome</keyword>
<protein>
    <submittedName>
        <fullName evidence="1">Uncharacterized protein</fullName>
    </submittedName>
</protein>
<evidence type="ECO:0000313" key="2">
    <source>
        <dbReference type="Proteomes" id="UP000828390"/>
    </source>
</evidence>
<reference evidence="1" key="1">
    <citation type="journal article" date="2019" name="bioRxiv">
        <title>The Genome of the Zebra Mussel, Dreissena polymorpha: A Resource for Invasive Species Research.</title>
        <authorList>
            <person name="McCartney M.A."/>
            <person name="Auch B."/>
            <person name="Kono T."/>
            <person name="Mallez S."/>
            <person name="Zhang Y."/>
            <person name="Obille A."/>
            <person name="Becker A."/>
            <person name="Abrahante J.E."/>
            <person name="Garbe J."/>
            <person name="Badalamenti J.P."/>
            <person name="Herman A."/>
            <person name="Mangelson H."/>
            <person name="Liachko I."/>
            <person name="Sullivan S."/>
            <person name="Sone E.D."/>
            <person name="Koren S."/>
            <person name="Silverstein K.A.T."/>
            <person name="Beckman K.B."/>
            <person name="Gohl D.M."/>
        </authorList>
    </citation>
    <scope>NUCLEOTIDE SEQUENCE</scope>
    <source>
        <strain evidence="1">Duluth1</strain>
        <tissue evidence="1">Whole animal</tissue>
    </source>
</reference>
<accession>A0A9D4L1I8</accession>
<dbReference type="Proteomes" id="UP000828390">
    <property type="component" value="Unassembled WGS sequence"/>
</dbReference>
<reference evidence="1" key="2">
    <citation type="submission" date="2020-11" db="EMBL/GenBank/DDBJ databases">
        <authorList>
            <person name="McCartney M.A."/>
            <person name="Auch B."/>
            <person name="Kono T."/>
            <person name="Mallez S."/>
            <person name="Becker A."/>
            <person name="Gohl D.M."/>
            <person name="Silverstein K.A.T."/>
            <person name="Koren S."/>
            <person name="Bechman K.B."/>
            <person name="Herman A."/>
            <person name="Abrahante J.E."/>
            <person name="Garbe J."/>
        </authorList>
    </citation>
    <scope>NUCLEOTIDE SEQUENCE</scope>
    <source>
        <strain evidence="1">Duluth1</strain>
        <tissue evidence="1">Whole animal</tissue>
    </source>
</reference>